<protein>
    <recommendedName>
        <fullName evidence="5">Phosphoenolpyruvate synthase</fullName>
    </recommendedName>
</protein>
<dbReference type="Pfam" id="PF00391">
    <property type="entry name" value="PEP-utilizers"/>
    <property type="match status" value="1"/>
</dbReference>
<gene>
    <name evidence="3" type="ORF">AB835_06755</name>
</gene>
<dbReference type="PANTHER" id="PTHR43615:SF1">
    <property type="entry name" value="PPDK_N DOMAIN-CONTAINING PROTEIN"/>
    <property type="match status" value="1"/>
</dbReference>
<evidence type="ECO:0000313" key="4">
    <source>
        <dbReference type="Proteomes" id="UP000242502"/>
    </source>
</evidence>
<feature type="domain" description="Pyruvate phosphate dikinase AMP/ATP-binding" evidence="2">
    <location>
        <begin position="25"/>
        <end position="303"/>
    </location>
</feature>
<dbReference type="InterPro" id="IPR051549">
    <property type="entry name" value="PEP_Utilizing_Enz"/>
</dbReference>
<evidence type="ECO:0000259" key="1">
    <source>
        <dbReference type="Pfam" id="PF00391"/>
    </source>
</evidence>
<organism evidence="3 4">
    <name type="scientific">Candidatus Endobugula sertula</name>
    <name type="common">Bugula neritina bacterial symbiont</name>
    <dbReference type="NCBI Taxonomy" id="62101"/>
    <lineage>
        <taxon>Bacteria</taxon>
        <taxon>Pseudomonadati</taxon>
        <taxon>Pseudomonadota</taxon>
        <taxon>Gammaproteobacteria</taxon>
        <taxon>Cellvibrionales</taxon>
        <taxon>Cellvibrionaceae</taxon>
        <taxon>Candidatus Endobugula</taxon>
    </lineage>
</organism>
<dbReference type="SUPFAM" id="SSF56059">
    <property type="entry name" value="Glutathione synthetase ATP-binding domain-like"/>
    <property type="match status" value="1"/>
</dbReference>
<sequence>MNTFLDQNPPILYSFERIDKQSSAQMGNKGFNLAQLKKANFTVPDGGVLITEAFDKRLQEDHELQNKVFQLRQATHANQSVLKLAKDIKSTIKHWHLSSSLLDPLLVLMEKLLGQGYPSIAVRSSSVLEDMAGSSFAGQYESVLGVRDKASLAHAIVTCWASAFNSRVIQYCLSRGISLNHLTPALVIQGLIDGEVSGVLFTVDPLSGDDCTMVINAAEGLGEALVQGEITPQHVQYNWYTDHLTPNIDSKMENIKPLLSAQQLKSLCAIALDIQAFYGTPQDIEWSYLQGEFYILQARPIAAIHFSTSCEWSNADFKDGGVASSIPTPLMWSLYESTFESTMPAFLKKVGMHPKQPIARWTKRFMGFPYWNLSAVKAGVRKIPGFIEQQFEADLGIESQHSGSGQITKYTIISIVHGLRILYSINRSIKSRLRAASRVLNDIQKQIVILEQQDVSLMSDSELSSWVKILINVHHRKIEGEYFNTIYDNSNGATLFKDSLRKYNRKANPTVNELHLMGGLDNISHLRHVNELWELSRECLLSPALSNFMHTETVESLCKKYHQQQSYPFSHRLNAFINKHKHHSRRELDLLVKCWDEDPSQVFQSFLTMLTQGEDSNPKKSQKKQKQHFQNELNKITSSGLKKKLFTHRELLVLREEMRDLSTKMYRVIRQAFLELGQRLYKQQQIECPNAIFFLDYVEALQYFRNPQDQNLAEKLQKNHKHYRCFRNFNKPNEIFTPSREPTTKDVTHIDTSSNRTILKGTASSPGVIKGEIWVQNSPDTTTNIKLGTILVAPYTDPSYTLLFSSISGLITEAGGVLSHGAVVSREYGIPAVLAVKHACTRLKTGMRVRIDGYSGEICILSGH</sequence>
<dbReference type="Gene3D" id="3.30.1490.20">
    <property type="entry name" value="ATP-grasp fold, A domain"/>
    <property type="match status" value="1"/>
</dbReference>
<dbReference type="InterPro" id="IPR036637">
    <property type="entry name" value="Phosphohistidine_dom_sf"/>
</dbReference>
<dbReference type="InterPro" id="IPR013815">
    <property type="entry name" value="ATP_grasp_subdomain_1"/>
</dbReference>
<dbReference type="SUPFAM" id="SSF52009">
    <property type="entry name" value="Phosphohistidine domain"/>
    <property type="match status" value="1"/>
</dbReference>
<dbReference type="Gene3D" id="3.30.470.20">
    <property type="entry name" value="ATP-grasp fold, B domain"/>
    <property type="match status" value="1"/>
</dbReference>
<dbReference type="InterPro" id="IPR002192">
    <property type="entry name" value="PPDK_AMP/ATP-bd"/>
</dbReference>
<dbReference type="GO" id="GO:0016301">
    <property type="term" value="F:kinase activity"/>
    <property type="evidence" value="ECO:0007669"/>
    <property type="project" value="InterPro"/>
</dbReference>
<dbReference type="Proteomes" id="UP000242502">
    <property type="component" value="Unassembled WGS sequence"/>
</dbReference>
<reference evidence="3 4" key="1">
    <citation type="journal article" date="2016" name="Appl. Environ. Microbiol.">
        <title>Lack of Overt Genome Reduction in the Bryostatin-Producing Bryozoan Symbiont "Candidatus Endobugula sertula".</title>
        <authorList>
            <person name="Miller I.J."/>
            <person name="Vanee N."/>
            <person name="Fong S.S."/>
            <person name="Lim-Fong G.E."/>
            <person name="Kwan J.C."/>
        </authorList>
    </citation>
    <scope>NUCLEOTIDE SEQUENCE [LARGE SCALE GENOMIC DNA]</scope>
    <source>
        <strain evidence="3">AB1-4</strain>
    </source>
</reference>
<evidence type="ECO:0008006" key="5">
    <source>
        <dbReference type="Google" id="ProtNLM"/>
    </source>
</evidence>
<accession>A0A1D2QQH1</accession>
<name>A0A1D2QQH1_9GAMM</name>
<dbReference type="AlphaFoldDB" id="A0A1D2QQH1"/>
<comment type="caution">
    <text evidence="3">The sequence shown here is derived from an EMBL/GenBank/DDBJ whole genome shotgun (WGS) entry which is preliminary data.</text>
</comment>
<dbReference type="EMBL" id="MDLC01000019">
    <property type="protein sequence ID" value="ODS23838.1"/>
    <property type="molecule type" value="Genomic_DNA"/>
</dbReference>
<feature type="domain" description="PEP-utilising enzyme mobile" evidence="1">
    <location>
        <begin position="788"/>
        <end position="856"/>
    </location>
</feature>
<proteinExistence type="predicted"/>
<dbReference type="Pfam" id="PF01326">
    <property type="entry name" value="PPDK_N"/>
    <property type="match status" value="1"/>
</dbReference>
<dbReference type="GO" id="GO:0005524">
    <property type="term" value="F:ATP binding"/>
    <property type="evidence" value="ECO:0007669"/>
    <property type="project" value="InterPro"/>
</dbReference>
<evidence type="ECO:0000313" key="3">
    <source>
        <dbReference type="EMBL" id="ODS23838.1"/>
    </source>
</evidence>
<dbReference type="STRING" id="62101.AB835_06755"/>
<dbReference type="Gene3D" id="3.50.30.10">
    <property type="entry name" value="Phosphohistidine domain"/>
    <property type="match status" value="1"/>
</dbReference>
<evidence type="ECO:0000259" key="2">
    <source>
        <dbReference type="Pfam" id="PF01326"/>
    </source>
</evidence>
<dbReference type="PANTHER" id="PTHR43615">
    <property type="entry name" value="PHOSPHOENOLPYRUVATE SYNTHASE-RELATED"/>
    <property type="match status" value="1"/>
</dbReference>
<dbReference type="InterPro" id="IPR008279">
    <property type="entry name" value="PEP-util_enz_mobile_dom"/>
</dbReference>